<dbReference type="GO" id="GO:0051453">
    <property type="term" value="P:regulation of intracellular pH"/>
    <property type="evidence" value="ECO:0007669"/>
    <property type="project" value="TreeGrafter"/>
</dbReference>
<feature type="transmembrane region" description="Helical" evidence="14">
    <location>
        <begin position="32"/>
        <end position="51"/>
    </location>
</feature>
<dbReference type="AlphaFoldDB" id="A0A0X3NXN9"/>
<evidence type="ECO:0000256" key="7">
    <source>
        <dbReference type="ARBA" id="ARBA00022753"/>
    </source>
</evidence>
<keyword evidence="4 13" id="KW-0813">Transport</keyword>
<protein>
    <recommendedName>
        <fullName evidence="13">Sodium/hydrogen exchanger</fullName>
    </recommendedName>
</protein>
<sequence>MGSDSPCNINELEEIARITGKRIENEHRLDNLYMLTYTILLALSVLTIWLFKHRRFRYVHETGLSVIYGLIVGAIFRFGVEERTFTTTVYNLPPQSNSCSIRLPPEKAILHLAIYAETNVSRYYHYSLTGESQRKESSHYRMTFNPEIFFNVILPPIIFSAGYSMKRKHFFKNFGAITMFALLGTLISAVAIAIICYGLSRLAPSLSESLTFSDCIYFGSIISATDPVTVLAIFNDLHVDVDLYALVFGESVLNDAVAITMSQSVDKYGSYKGSYSGAALLSSIGDFAATFAGSFALGISVGCFTALLTKYTHIRDYPLLETVLFVLLSYSTFFLSEAVGFTGIVALLFCGVTQAHYTYNNLSQESQVWTKQFFELLNFLSENFVFAYIGVSTFSFRSHYWNVAFIFIAIFACALSRVSAVYPLAALINCTRSKICTSACKRRSGELSVVDYHTGTPAAAATGGGVVGGSSPSFKWQRFNGPTDGDNSSDPTSHELPAATAVALIPPTQLDANLISYNKQHMLVFCGLRGAMAFSLAIRNTSTTVRQMFFSTTIVIVMITVFVGGCLSLSMLQWLKIQVQVPDKSVPSADASSPTKGRTPAEMPRHHRGFWHCIDTRYLKPLLTHSGPLLSENLPRCCLPLADWLTTADQRRNVMAGYVDLNFEVPIKNQHQTTSAGGLVATYKTASNFTLPFGEAVDYSVEPGGSQLPAVSPVP</sequence>
<feature type="transmembrane region" description="Helical" evidence="14">
    <location>
        <begin position="287"/>
        <end position="308"/>
    </location>
</feature>
<dbReference type="Gene3D" id="6.10.140.1330">
    <property type="match status" value="1"/>
</dbReference>
<feature type="transmembrane region" description="Helical" evidence="14">
    <location>
        <begin position="372"/>
        <end position="391"/>
    </location>
</feature>
<evidence type="ECO:0000256" key="1">
    <source>
        <dbReference type="ARBA" id="ARBA00004195"/>
    </source>
</evidence>
<evidence type="ECO:0000256" key="14">
    <source>
        <dbReference type="SAM" id="Phobius"/>
    </source>
</evidence>
<keyword evidence="13" id="KW-0050">Antiport</keyword>
<evidence type="ECO:0000256" key="8">
    <source>
        <dbReference type="ARBA" id="ARBA00022989"/>
    </source>
</evidence>
<dbReference type="NCBIfam" id="TIGR00840">
    <property type="entry name" value="b_cpa1"/>
    <property type="match status" value="1"/>
</dbReference>
<feature type="transmembrane region" description="Helical" evidence="14">
    <location>
        <begin position="63"/>
        <end position="80"/>
    </location>
</feature>
<dbReference type="GO" id="GO:0015386">
    <property type="term" value="F:potassium:proton antiporter activity"/>
    <property type="evidence" value="ECO:0007669"/>
    <property type="project" value="TreeGrafter"/>
</dbReference>
<name>A0A0X3NXN9_SCHSO</name>
<dbReference type="Pfam" id="PF00999">
    <property type="entry name" value="Na_H_Exchanger"/>
    <property type="match status" value="1"/>
</dbReference>
<keyword evidence="11 14" id="KW-0472">Membrane</keyword>
<dbReference type="InterPro" id="IPR018422">
    <property type="entry name" value="Cation/H_exchanger_CPA1"/>
</dbReference>
<gene>
    <name evidence="16" type="ORF">TR133601</name>
</gene>
<dbReference type="GO" id="GO:0005886">
    <property type="term" value="C:plasma membrane"/>
    <property type="evidence" value="ECO:0007669"/>
    <property type="project" value="UniProtKB-SubCell"/>
</dbReference>
<organism evidence="16">
    <name type="scientific">Schistocephalus solidus</name>
    <name type="common">Tapeworm</name>
    <dbReference type="NCBI Taxonomy" id="70667"/>
    <lineage>
        <taxon>Eukaryota</taxon>
        <taxon>Metazoa</taxon>
        <taxon>Spiralia</taxon>
        <taxon>Lophotrochozoa</taxon>
        <taxon>Platyhelminthes</taxon>
        <taxon>Cestoda</taxon>
        <taxon>Eucestoda</taxon>
        <taxon>Diphyllobothriidea</taxon>
        <taxon>Diphyllobothriidae</taxon>
        <taxon>Schistocephalus</taxon>
    </lineage>
</organism>
<keyword evidence="10 13" id="KW-0406">Ion transport</keyword>
<evidence type="ECO:0000313" key="16">
    <source>
        <dbReference type="EMBL" id="JAP40442.1"/>
    </source>
</evidence>
<keyword evidence="12 13" id="KW-0739">Sodium transport</keyword>
<keyword evidence="5" id="KW-1003">Cell membrane</keyword>
<reference evidence="16" key="1">
    <citation type="submission" date="2016-01" db="EMBL/GenBank/DDBJ databases">
        <title>Reference transcriptome for the parasite Schistocephalus solidus: insights into the molecular evolution of parasitism.</title>
        <authorList>
            <person name="Hebert F.O."/>
            <person name="Grambauer S."/>
            <person name="Barber I."/>
            <person name="Landry C.R."/>
            <person name="Aubin-Horth N."/>
        </authorList>
    </citation>
    <scope>NUCLEOTIDE SEQUENCE</scope>
</reference>
<dbReference type="EMBL" id="GEEE01022783">
    <property type="protein sequence ID" value="JAP40442.1"/>
    <property type="molecule type" value="Transcribed_RNA"/>
</dbReference>
<feature type="domain" description="Cation/H+ exchanger transmembrane" evidence="15">
    <location>
        <begin position="43"/>
        <end position="436"/>
    </location>
</feature>
<evidence type="ECO:0000256" key="2">
    <source>
        <dbReference type="ARBA" id="ARBA00004651"/>
    </source>
</evidence>
<feature type="transmembrane region" description="Helical" evidence="14">
    <location>
        <begin position="148"/>
        <end position="165"/>
    </location>
</feature>
<evidence type="ECO:0000256" key="10">
    <source>
        <dbReference type="ARBA" id="ARBA00023065"/>
    </source>
</evidence>
<dbReference type="InterPro" id="IPR004709">
    <property type="entry name" value="NaH_exchanger"/>
</dbReference>
<accession>A0A0X3NXN9</accession>
<dbReference type="GO" id="GO:0055038">
    <property type="term" value="C:recycling endosome membrane"/>
    <property type="evidence" value="ECO:0007669"/>
    <property type="project" value="UniProtKB-SubCell"/>
</dbReference>
<evidence type="ECO:0000256" key="11">
    <source>
        <dbReference type="ARBA" id="ARBA00023136"/>
    </source>
</evidence>
<comment type="similarity">
    <text evidence="3 13">Belongs to the monovalent cation:proton antiporter 1 (CPA1) transporter (TC 2.A.36) family.</text>
</comment>
<feature type="transmembrane region" description="Helical" evidence="14">
    <location>
        <begin position="403"/>
        <end position="425"/>
    </location>
</feature>
<feature type="transmembrane region" description="Helical" evidence="14">
    <location>
        <begin position="177"/>
        <end position="200"/>
    </location>
</feature>
<keyword evidence="6 13" id="KW-0812">Transmembrane</keyword>
<dbReference type="InterPro" id="IPR006153">
    <property type="entry name" value="Cation/H_exchanger_TM"/>
</dbReference>
<dbReference type="GO" id="GO:0098719">
    <property type="term" value="P:sodium ion import across plasma membrane"/>
    <property type="evidence" value="ECO:0007669"/>
    <property type="project" value="TreeGrafter"/>
</dbReference>
<dbReference type="PANTHER" id="PTHR10110:SF187">
    <property type="entry name" value="SODIUM_HYDROGEN EXCHANGER"/>
    <property type="match status" value="1"/>
</dbReference>
<evidence type="ECO:0000256" key="5">
    <source>
        <dbReference type="ARBA" id="ARBA00022475"/>
    </source>
</evidence>
<feature type="transmembrane region" description="Helical" evidence="14">
    <location>
        <begin position="341"/>
        <end position="360"/>
    </location>
</feature>
<evidence type="ECO:0000259" key="15">
    <source>
        <dbReference type="Pfam" id="PF00999"/>
    </source>
</evidence>
<proteinExistence type="inferred from homology"/>
<dbReference type="PANTHER" id="PTHR10110">
    <property type="entry name" value="SODIUM/HYDROGEN EXCHANGER"/>
    <property type="match status" value="1"/>
</dbReference>
<keyword evidence="8 14" id="KW-1133">Transmembrane helix</keyword>
<dbReference type="InterPro" id="IPR002090">
    <property type="entry name" value="NHE-6/7/9"/>
</dbReference>
<feature type="transmembrane region" description="Helical" evidence="14">
    <location>
        <begin position="549"/>
        <end position="575"/>
    </location>
</feature>
<evidence type="ECO:0000256" key="3">
    <source>
        <dbReference type="ARBA" id="ARBA00007367"/>
    </source>
</evidence>
<evidence type="ECO:0000256" key="4">
    <source>
        <dbReference type="ARBA" id="ARBA00022448"/>
    </source>
</evidence>
<dbReference type="GO" id="GO:0015385">
    <property type="term" value="F:sodium:proton antiporter activity"/>
    <property type="evidence" value="ECO:0007669"/>
    <property type="project" value="InterPro"/>
</dbReference>
<dbReference type="PRINTS" id="PR01084">
    <property type="entry name" value="NAHEXCHNGR"/>
</dbReference>
<evidence type="ECO:0000256" key="9">
    <source>
        <dbReference type="ARBA" id="ARBA00023053"/>
    </source>
</evidence>
<dbReference type="PRINTS" id="PR01088">
    <property type="entry name" value="NAHEXCHNGR6"/>
</dbReference>
<evidence type="ECO:0000256" key="13">
    <source>
        <dbReference type="RuleBase" id="RU003722"/>
    </source>
</evidence>
<comment type="subcellular location">
    <subcellularLocation>
        <location evidence="2">Cell membrane</location>
        <topology evidence="2">Multi-pass membrane protein</topology>
    </subcellularLocation>
    <subcellularLocation>
        <location evidence="1">Recycling endosome membrane</location>
        <topology evidence="1">Multi-pass membrane protein</topology>
    </subcellularLocation>
</comment>
<evidence type="ECO:0000256" key="12">
    <source>
        <dbReference type="ARBA" id="ARBA00023201"/>
    </source>
</evidence>
<keyword evidence="9" id="KW-0915">Sodium</keyword>
<evidence type="ECO:0000256" key="6">
    <source>
        <dbReference type="ARBA" id="ARBA00022692"/>
    </source>
</evidence>
<keyword evidence="7" id="KW-0967">Endosome</keyword>